<dbReference type="InterPro" id="IPR003594">
    <property type="entry name" value="HATPase_dom"/>
</dbReference>
<gene>
    <name evidence="10" type="ORF">FA09DRAFT_336177</name>
</gene>
<dbReference type="CDD" id="cd00082">
    <property type="entry name" value="HisKA"/>
    <property type="match status" value="1"/>
</dbReference>
<feature type="domain" description="Response regulatory" evidence="9">
    <location>
        <begin position="1256"/>
        <end position="1374"/>
    </location>
</feature>
<dbReference type="Pfam" id="PF02518">
    <property type="entry name" value="HATPase_c"/>
    <property type="match status" value="1"/>
</dbReference>
<evidence type="ECO:0000256" key="3">
    <source>
        <dbReference type="ARBA" id="ARBA00022553"/>
    </source>
</evidence>
<dbReference type="InterPro" id="IPR036097">
    <property type="entry name" value="HisK_dim/P_sf"/>
</dbReference>
<organism evidence="10 11">
    <name type="scientific">Tilletiopsis washingtonensis</name>
    <dbReference type="NCBI Taxonomy" id="58919"/>
    <lineage>
        <taxon>Eukaryota</taxon>
        <taxon>Fungi</taxon>
        <taxon>Dikarya</taxon>
        <taxon>Basidiomycota</taxon>
        <taxon>Ustilaginomycotina</taxon>
        <taxon>Exobasidiomycetes</taxon>
        <taxon>Entylomatales</taxon>
        <taxon>Entylomatales incertae sedis</taxon>
        <taxon>Tilletiopsis</taxon>
    </lineage>
</organism>
<dbReference type="Proteomes" id="UP000245946">
    <property type="component" value="Unassembled WGS sequence"/>
</dbReference>
<keyword evidence="5" id="KW-0418">Kinase</keyword>
<feature type="compositionally biased region" description="Polar residues" evidence="7">
    <location>
        <begin position="59"/>
        <end position="71"/>
    </location>
</feature>
<dbReference type="GO" id="GO:0005886">
    <property type="term" value="C:plasma membrane"/>
    <property type="evidence" value="ECO:0007669"/>
    <property type="project" value="TreeGrafter"/>
</dbReference>
<dbReference type="SUPFAM" id="SSF52172">
    <property type="entry name" value="CheY-like"/>
    <property type="match status" value="1"/>
</dbReference>
<feature type="compositionally biased region" description="Polar residues" evidence="7">
    <location>
        <begin position="495"/>
        <end position="504"/>
    </location>
</feature>
<accession>A0A316ZGX6</accession>
<feature type="compositionally biased region" description="Basic and acidic residues" evidence="7">
    <location>
        <begin position="1384"/>
        <end position="1397"/>
    </location>
</feature>
<dbReference type="SMART" id="SM00388">
    <property type="entry name" value="HisKA"/>
    <property type="match status" value="1"/>
</dbReference>
<dbReference type="InterPro" id="IPR001789">
    <property type="entry name" value="Sig_transdc_resp-reg_receiver"/>
</dbReference>
<keyword evidence="11" id="KW-1185">Reference proteome</keyword>
<keyword evidence="3 6" id="KW-0597">Phosphoprotein</keyword>
<comment type="catalytic activity">
    <reaction evidence="1">
        <text>ATP + protein L-histidine = ADP + protein N-phospho-L-histidine.</text>
        <dbReference type="EC" id="2.7.13.3"/>
    </reaction>
</comment>
<dbReference type="SUPFAM" id="SSF47384">
    <property type="entry name" value="Homodimeric domain of signal transducing histidine kinase"/>
    <property type="match status" value="1"/>
</dbReference>
<feature type="compositionally biased region" description="Gly residues" evidence="7">
    <location>
        <begin position="77"/>
        <end position="88"/>
    </location>
</feature>
<dbReference type="OrthoDB" id="21225at2759"/>
<dbReference type="PANTHER" id="PTHR43047">
    <property type="entry name" value="TWO-COMPONENT HISTIDINE PROTEIN KINASE"/>
    <property type="match status" value="1"/>
</dbReference>
<proteinExistence type="predicted"/>
<evidence type="ECO:0000259" key="9">
    <source>
        <dbReference type="PROSITE" id="PS50110"/>
    </source>
</evidence>
<evidence type="ECO:0000259" key="8">
    <source>
        <dbReference type="PROSITE" id="PS50109"/>
    </source>
</evidence>
<evidence type="ECO:0000256" key="6">
    <source>
        <dbReference type="PROSITE-ProRule" id="PRU00169"/>
    </source>
</evidence>
<evidence type="ECO:0000256" key="5">
    <source>
        <dbReference type="ARBA" id="ARBA00022777"/>
    </source>
</evidence>
<dbReference type="EMBL" id="KZ819284">
    <property type="protein sequence ID" value="PWO00772.1"/>
    <property type="molecule type" value="Genomic_DNA"/>
</dbReference>
<feature type="modified residue" description="4-aspartylphosphate" evidence="6">
    <location>
        <position position="1305"/>
    </location>
</feature>
<dbReference type="SMART" id="SM00387">
    <property type="entry name" value="HATPase_c"/>
    <property type="match status" value="1"/>
</dbReference>
<feature type="compositionally biased region" description="Polar residues" evidence="7">
    <location>
        <begin position="470"/>
        <end position="485"/>
    </location>
</feature>
<feature type="compositionally biased region" description="Low complexity" evidence="7">
    <location>
        <begin position="578"/>
        <end position="595"/>
    </location>
</feature>
<protein>
    <recommendedName>
        <fullName evidence="2">histidine kinase</fullName>
        <ecNumber evidence="2">2.7.13.3</ecNumber>
    </recommendedName>
</protein>
<feature type="compositionally biased region" description="Low complexity" evidence="7">
    <location>
        <begin position="547"/>
        <end position="559"/>
    </location>
</feature>
<dbReference type="Gene3D" id="1.10.287.130">
    <property type="match status" value="1"/>
</dbReference>
<dbReference type="EC" id="2.7.13.3" evidence="2"/>
<evidence type="ECO:0000313" key="10">
    <source>
        <dbReference type="EMBL" id="PWO00772.1"/>
    </source>
</evidence>
<dbReference type="PROSITE" id="PS50110">
    <property type="entry name" value="RESPONSE_REGULATORY"/>
    <property type="match status" value="1"/>
</dbReference>
<evidence type="ECO:0000313" key="11">
    <source>
        <dbReference type="Proteomes" id="UP000245946"/>
    </source>
</evidence>
<keyword evidence="4" id="KW-0808">Transferase</keyword>
<feature type="compositionally biased region" description="Low complexity" evidence="7">
    <location>
        <begin position="1"/>
        <end position="21"/>
    </location>
</feature>
<dbReference type="GO" id="GO:0009927">
    <property type="term" value="F:histidine phosphotransfer kinase activity"/>
    <property type="evidence" value="ECO:0007669"/>
    <property type="project" value="TreeGrafter"/>
</dbReference>
<dbReference type="InterPro" id="IPR005467">
    <property type="entry name" value="His_kinase_dom"/>
</dbReference>
<dbReference type="SMART" id="SM00448">
    <property type="entry name" value="REC"/>
    <property type="match status" value="1"/>
</dbReference>
<dbReference type="Gene3D" id="3.40.50.2300">
    <property type="match status" value="1"/>
</dbReference>
<dbReference type="SUPFAM" id="SSF55874">
    <property type="entry name" value="ATPase domain of HSP90 chaperone/DNA topoisomerase II/histidine kinase"/>
    <property type="match status" value="1"/>
</dbReference>
<dbReference type="InterPro" id="IPR003661">
    <property type="entry name" value="HisK_dim/P_dom"/>
</dbReference>
<dbReference type="Gene3D" id="3.30.450.40">
    <property type="match status" value="1"/>
</dbReference>
<feature type="region of interest" description="Disordered" evidence="7">
    <location>
        <begin position="1"/>
        <end position="93"/>
    </location>
</feature>
<dbReference type="CDD" id="cd17546">
    <property type="entry name" value="REC_hyHK_CKI1_RcsC-like"/>
    <property type="match status" value="1"/>
</dbReference>
<dbReference type="InterPro" id="IPR029016">
    <property type="entry name" value="GAF-like_dom_sf"/>
</dbReference>
<dbReference type="Gene3D" id="3.30.565.10">
    <property type="entry name" value="Histidine kinase-like ATPase, C-terminal domain"/>
    <property type="match status" value="1"/>
</dbReference>
<dbReference type="STRING" id="58919.A0A316ZGX6"/>
<evidence type="ECO:0000256" key="2">
    <source>
        <dbReference type="ARBA" id="ARBA00012438"/>
    </source>
</evidence>
<dbReference type="InterPro" id="IPR036890">
    <property type="entry name" value="HATPase_C_sf"/>
</dbReference>
<dbReference type="PROSITE" id="PS50109">
    <property type="entry name" value="HIS_KIN"/>
    <property type="match status" value="1"/>
</dbReference>
<dbReference type="Pfam" id="PF00072">
    <property type="entry name" value="Response_reg"/>
    <property type="match status" value="1"/>
</dbReference>
<dbReference type="Pfam" id="PF00512">
    <property type="entry name" value="HisKA"/>
    <property type="match status" value="1"/>
</dbReference>
<evidence type="ECO:0000256" key="1">
    <source>
        <dbReference type="ARBA" id="ARBA00000085"/>
    </source>
</evidence>
<feature type="region of interest" description="Disordered" evidence="7">
    <location>
        <begin position="470"/>
        <end position="595"/>
    </location>
</feature>
<dbReference type="GO" id="GO:0000155">
    <property type="term" value="F:phosphorelay sensor kinase activity"/>
    <property type="evidence" value="ECO:0007669"/>
    <property type="project" value="InterPro"/>
</dbReference>
<dbReference type="PRINTS" id="PR00344">
    <property type="entry name" value="BCTRLSENSOR"/>
</dbReference>
<feature type="region of interest" description="Disordered" evidence="7">
    <location>
        <begin position="1384"/>
        <end position="1414"/>
    </location>
</feature>
<dbReference type="PANTHER" id="PTHR43047:SF72">
    <property type="entry name" value="OSMOSENSING HISTIDINE PROTEIN KINASE SLN1"/>
    <property type="match status" value="1"/>
</dbReference>
<dbReference type="SUPFAM" id="SSF55781">
    <property type="entry name" value="GAF domain-like"/>
    <property type="match status" value="1"/>
</dbReference>
<evidence type="ECO:0000256" key="7">
    <source>
        <dbReference type="SAM" id="MobiDB-lite"/>
    </source>
</evidence>
<dbReference type="GeneID" id="37271397"/>
<name>A0A316ZGX6_9BASI</name>
<feature type="domain" description="Histidine kinase" evidence="8">
    <location>
        <begin position="751"/>
        <end position="1006"/>
    </location>
</feature>
<dbReference type="InterPro" id="IPR011006">
    <property type="entry name" value="CheY-like_superfamily"/>
</dbReference>
<reference evidence="10 11" key="1">
    <citation type="journal article" date="2018" name="Mol. Biol. Evol.">
        <title>Broad Genomic Sampling Reveals a Smut Pathogenic Ancestry of the Fungal Clade Ustilaginomycotina.</title>
        <authorList>
            <person name="Kijpornyongpan T."/>
            <person name="Mondo S.J."/>
            <person name="Barry K."/>
            <person name="Sandor L."/>
            <person name="Lee J."/>
            <person name="Lipzen A."/>
            <person name="Pangilinan J."/>
            <person name="LaButti K."/>
            <person name="Hainaut M."/>
            <person name="Henrissat B."/>
            <person name="Grigoriev I.V."/>
            <person name="Spatafora J.W."/>
            <person name="Aime M.C."/>
        </authorList>
    </citation>
    <scope>NUCLEOTIDE SEQUENCE [LARGE SCALE GENOMIC DNA]</scope>
    <source>
        <strain evidence="10 11">MCA 4186</strain>
    </source>
</reference>
<dbReference type="InterPro" id="IPR004358">
    <property type="entry name" value="Sig_transdc_His_kin-like_C"/>
</dbReference>
<dbReference type="RefSeq" id="XP_025601050.1">
    <property type="nucleotide sequence ID" value="XM_025743853.1"/>
</dbReference>
<sequence>MDCLTASSDSTGASRSRTSGSCHDGASLERLRAQIGAPSHPPPSCGPALYATSHARSGDTVTHDSSSTAPSTVDAAGSGGGGGGGGAAAPGRARSTARGSCRFVLGAPPKPNPHDADEWARFLVAYQAGVWRDWVAYAASGRYAGDEAEFAGSSAGNAKSSREMRRVTSRRRRATQSACQYVCSDGVPVDNRSYFLEHGIFPPPSMPEGRRKQREAALLRHRFQQVGYRESAARYARHARDVFRVASATVTVACASRNAVLFLGQSGFNPVKESTPVQALCSHAMLVENTVVCIPDLKEDWRFANYPVTDAQGARVRFYASAPLLLSRPGVGSGLREGDGSGPTCERIEVGRLTLLDTELRPHFGEPDALLLQEIADMCAEALENEHHIANAQRTHRMQRSVTRLAAALDPPQNEGLLGDADVQPQHYSSVSLENKTPLCPDRVQVVIDTMRESLEATAVYGIDVSSFRMSSSRGVMSRQPSASPRNGGGYPSTPWLSASSSLPVATPPIADSDAGPQLAAFPATPEEGHEDMEQATPPAKPRASRSRPTSSAGSRAAPNSAHVPSSPNFRRPSQHFSRSSISSSSIGSSASSSGTPAAVEEQVCSFPDGDEQAVAVVATANGRAEDLCLSTSEARSSICTFFARRPRSSDMYVFRADLSSDADSDSQSSVEETELEIFRDGLEVPTYLAVPVFDHERQPLYLLVVTYATARAMEEADLHFSRACGTLLLSSVLRHRARLVDQAQLSFVRRVQHELRTPLHAILGITDFLRGAAADGEGAKNLLEDNLLPELLQSIRLAGSNLSATLDDVLDLGTASGLRSESDAASHRVEDVLLAAEIEDAVESELEQAEMAARQDRFVDAQQVVDAHLRPESVPTVVISVDPTMRQRWRIDRTRTKKVLCKLLNNALRYNIAKGGLVEVKVRMHPGSESQVDITIADTGIGMSKSFVNNDLSKPFVKGGDGFSQGIGLGFTIASSLVAQMSGRLHVHSTPGIGTRVLVTLPLSLPLSSAAVEPPPRRRDYCVQNVHFAGFEGRAMERVREQIMERLDENGVRLTSSPAACDLLVVAEHTLGQTPMSESDAPAKTASLPVLPPRGANARILVVASSTIGRHRTLHHLSEHPVQLFKPPFGPTALETMDAFLSDKTPLQLRLPSLGQRTVSSDRPLPTRQNSYRQAAPVPIAPLAPEIKPPVPSPSSFADIKVVPPQQLYDGSATKSPVSAPLNDSVAPHNVVAQADTTVFLPEQDVSALAAEEFRVLIVEDNPLNLRLLSTVVKRLGFPYDEARDGQEAVDKFLTFRPACVLLDMSMPVMDGFAACALMRRHQESLGISPRIIAITALSSQADKDRGYEAGCDDWRTKPLAVRNLKADLLVWKEEFDNAPRWEDGAGFDAEAHEHGPATQPAPPAVGGADLAV</sequence>
<evidence type="ECO:0000256" key="4">
    <source>
        <dbReference type="ARBA" id="ARBA00022679"/>
    </source>
</evidence>